<reference evidence="1 3" key="1">
    <citation type="submission" date="2015-11" db="EMBL/GenBank/DDBJ databases">
        <title>Genomic analysis of 38 Legionella species identifies large and diverse effector repertoires.</title>
        <authorList>
            <person name="Burstein D."/>
            <person name="Amaro F."/>
            <person name="Zusman T."/>
            <person name="Lifshitz Z."/>
            <person name="Cohen O."/>
            <person name="Gilbert J.A."/>
            <person name="Pupko T."/>
            <person name="Shuman H.A."/>
            <person name="Segal G."/>
        </authorList>
    </citation>
    <scope>NUCLEOTIDE SEQUENCE [LARGE SCALE GENOMIC DNA]</scope>
    <source>
        <strain evidence="1 3">JA-26-G1-E2</strain>
    </source>
</reference>
<dbReference type="EMBL" id="LNYG01000013">
    <property type="protein sequence ID" value="KTD08148.1"/>
    <property type="molecule type" value="Genomic_DNA"/>
</dbReference>
<accession>A0A0W0UJT7</accession>
<evidence type="ECO:0000313" key="4">
    <source>
        <dbReference type="Proteomes" id="UP000093336"/>
    </source>
</evidence>
<keyword evidence="4" id="KW-1185">Reference proteome</keyword>
<dbReference type="PANTHER" id="PTHR41774">
    <property type="match status" value="1"/>
</dbReference>
<gene>
    <name evidence="2" type="ORF">A8135_00065</name>
    <name evidence="1" type="ORF">Ljam_2343</name>
</gene>
<evidence type="ECO:0000313" key="1">
    <source>
        <dbReference type="EMBL" id="KTD08148.1"/>
    </source>
</evidence>
<dbReference type="PATRIC" id="fig|455.5.peg.2466"/>
<dbReference type="AlphaFoldDB" id="A0A0W0UJT7"/>
<evidence type="ECO:0000313" key="2">
    <source>
        <dbReference type="EMBL" id="OCH98475.1"/>
    </source>
</evidence>
<comment type="caution">
    <text evidence="1">The sequence shown here is derived from an EMBL/GenBank/DDBJ whole genome shotgun (WGS) entry which is preliminary data.</text>
</comment>
<reference evidence="2 4" key="2">
    <citation type="submission" date="2016-05" db="EMBL/GenBank/DDBJ databases">
        <authorList>
            <person name="Prochazka B."/>
            <person name="Indra A."/>
            <person name="Hasenberger P."/>
            <person name="Blaschitz M."/>
            <person name="Wagner L."/>
            <person name="Wewalka G."/>
            <person name="Sorschag S."/>
            <person name="Schmid D."/>
            <person name="Ruppitsch W."/>
        </authorList>
    </citation>
    <scope>NUCLEOTIDE SEQUENCE [LARGE SCALE GENOMIC DNA]</scope>
    <source>
        <strain evidence="2 4">974010_12</strain>
    </source>
</reference>
<dbReference type="PANTHER" id="PTHR41774:SF1">
    <property type="entry name" value="NGG1P INTERACTING FACTOR NIF3"/>
    <property type="match status" value="1"/>
</dbReference>
<dbReference type="Proteomes" id="UP000093336">
    <property type="component" value="Unassembled WGS sequence"/>
</dbReference>
<sequence>MQYQVEKLINYKLSFYVPETHLEEVKQAVFAAGAGRQGDYEHCCWQCLGQGQFKPLPGANPMIGTVDALTFVPEYKVEILCTADCIESVVQALKSSHPYEEPAYEVVRLERY</sequence>
<organism evidence="1 3">
    <name type="scientific">Legionella jamestowniensis</name>
    <dbReference type="NCBI Taxonomy" id="455"/>
    <lineage>
        <taxon>Bacteria</taxon>
        <taxon>Pseudomonadati</taxon>
        <taxon>Pseudomonadota</taxon>
        <taxon>Gammaproteobacteria</taxon>
        <taxon>Legionellales</taxon>
        <taxon>Legionellaceae</taxon>
        <taxon>Legionella</taxon>
    </lineage>
</organism>
<evidence type="ECO:0000313" key="3">
    <source>
        <dbReference type="Proteomes" id="UP000054715"/>
    </source>
</evidence>
<dbReference type="EMBL" id="LYOZ01000010">
    <property type="protein sequence ID" value="OCH98475.1"/>
    <property type="molecule type" value="Genomic_DNA"/>
</dbReference>
<name>A0A0W0UJT7_9GAMM</name>
<dbReference type="STRING" id="455.Ljam_2343"/>
<dbReference type="Proteomes" id="UP000054715">
    <property type="component" value="Unassembled WGS sequence"/>
</dbReference>
<dbReference type="Gene3D" id="3.30.70.120">
    <property type="match status" value="1"/>
</dbReference>
<dbReference type="InterPro" id="IPR036069">
    <property type="entry name" value="DUF34/NIF3_sf"/>
</dbReference>
<dbReference type="InterPro" id="IPR015867">
    <property type="entry name" value="N-reg_PII/ATP_PRibTrfase_C"/>
</dbReference>
<proteinExistence type="predicted"/>
<dbReference type="SUPFAM" id="SSF102705">
    <property type="entry name" value="NIF3 (NGG1p interacting factor 3)-like"/>
    <property type="match status" value="1"/>
</dbReference>
<dbReference type="FunFam" id="3.30.70.120:FF:000006">
    <property type="entry name" value="GTP cyclohydrolase 1 type 2 homolog"/>
    <property type="match status" value="1"/>
</dbReference>
<protein>
    <submittedName>
        <fullName evidence="2">NGG1p interacting factor NIF3</fullName>
    </submittedName>
    <submittedName>
        <fullName evidence="1">Structural toxin protein (Hemagglutinin/hemolysin) RtxA</fullName>
    </submittedName>
</protein>
<dbReference type="OrthoDB" id="9795763at2"/>